<evidence type="ECO:0000313" key="4">
    <source>
        <dbReference type="Proteomes" id="UP000076532"/>
    </source>
</evidence>
<reference evidence="3 4" key="1">
    <citation type="journal article" date="2016" name="Mol. Biol. Evol.">
        <title>Comparative Genomics of Early-Diverging Mushroom-Forming Fungi Provides Insights into the Origins of Lignocellulose Decay Capabilities.</title>
        <authorList>
            <person name="Nagy L.G."/>
            <person name="Riley R."/>
            <person name="Tritt A."/>
            <person name="Adam C."/>
            <person name="Daum C."/>
            <person name="Floudas D."/>
            <person name="Sun H."/>
            <person name="Yadav J.S."/>
            <person name="Pangilinan J."/>
            <person name="Larsson K.H."/>
            <person name="Matsuura K."/>
            <person name="Barry K."/>
            <person name="Labutti K."/>
            <person name="Kuo R."/>
            <person name="Ohm R.A."/>
            <person name="Bhattacharya S.S."/>
            <person name="Shirouzu T."/>
            <person name="Yoshinaga Y."/>
            <person name="Martin F.M."/>
            <person name="Grigoriev I.V."/>
            <person name="Hibbett D.S."/>
        </authorList>
    </citation>
    <scope>NUCLEOTIDE SEQUENCE [LARGE SCALE GENOMIC DNA]</scope>
    <source>
        <strain evidence="3 4">CBS 109695</strain>
    </source>
</reference>
<dbReference type="STRING" id="436010.A0A167URE5"/>
<dbReference type="InterPro" id="IPR036396">
    <property type="entry name" value="Cyt_P450_sf"/>
</dbReference>
<feature type="chain" id="PRO_5007893135" evidence="2">
    <location>
        <begin position="17"/>
        <end position="223"/>
    </location>
</feature>
<feature type="signal peptide" evidence="2">
    <location>
        <begin position="1"/>
        <end position="16"/>
    </location>
</feature>
<dbReference type="EMBL" id="KV417946">
    <property type="protein sequence ID" value="KZP04213.1"/>
    <property type="molecule type" value="Genomic_DNA"/>
</dbReference>
<evidence type="ECO:0000256" key="2">
    <source>
        <dbReference type="SAM" id="SignalP"/>
    </source>
</evidence>
<comment type="pathway">
    <text evidence="1">Secondary metabolite biosynthesis.</text>
</comment>
<dbReference type="PANTHER" id="PTHR24305:SF231">
    <property type="entry name" value="P450, PUTATIVE (EUROFUNG)-RELATED"/>
    <property type="match status" value="1"/>
</dbReference>
<dbReference type="InterPro" id="IPR001128">
    <property type="entry name" value="Cyt_P450"/>
</dbReference>
<evidence type="ECO:0000256" key="1">
    <source>
        <dbReference type="ARBA" id="ARBA00005179"/>
    </source>
</evidence>
<proteinExistence type="predicted"/>
<dbReference type="PANTHER" id="PTHR24305">
    <property type="entry name" value="CYTOCHROME P450"/>
    <property type="match status" value="1"/>
</dbReference>
<dbReference type="Gene3D" id="1.10.630.10">
    <property type="entry name" value="Cytochrome P450"/>
    <property type="match status" value="1"/>
</dbReference>
<dbReference type="OrthoDB" id="3945418at2759"/>
<gene>
    <name evidence="3" type="ORF">FIBSPDRAFT_941122</name>
</gene>
<dbReference type="InterPro" id="IPR050121">
    <property type="entry name" value="Cytochrome_P450_monoxygenase"/>
</dbReference>
<dbReference type="SUPFAM" id="SSF48264">
    <property type="entry name" value="Cytochrome P450"/>
    <property type="match status" value="1"/>
</dbReference>
<evidence type="ECO:0000313" key="3">
    <source>
        <dbReference type="EMBL" id="KZP04213.1"/>
    </source>
</evidence>
<dbReference type="Pfam" id="PF00067">
    <property type="entry name" value="p450"/>
    <property type="match status" value="2"/>
</dbReference>
<dbReference type="GO" id="GO:0016705">
    <property type="term" value="F:oxidoreductase activity, acting on paired donors, with incorporation or reduction of molecular oxygen"/>
    <property type="evidence" value="ECO:0007669"/>
    <property type="project" value="InterPro"/>
</dbReference>
<dbReference type="Proteomes" id="UP000076532">
    <property type="component" value="Unassembled WGS sequence"/>
</dbReference>
<accession>A0A167URE5</accession>
<sequence>MRAGVCFATLIRLAGTDTTLSPFCTSSGEMSHRPDIIAKLQVDLYAAMPDPNTIPNITVLQKLPYFNAITKEELLISWSPSAWCSPQPLGARRPLVQIQQRYLPESFDPMSYALPPGTVVVTQAWSIHRDPAAHRPPRPVVFRDRGPTRTDAGAFIGSRICRSMALAMMTMPVAVAALTGTFEVVAAEGKDEKSMEPRDGFANSYLPCVSEVLYMYISFDSEI</sequence>
<dbReference type="GO" id="GO:0004497">
    <property type="term" value="F:monooxygenase activity"/>
    <property type="evidence" value="ECO:0007669"/>
    <property type="project" value="InterPro"/>
</dbReference>
<dbReference type="AlphaFoldDB" id="A0A167URE5"/>
<organism evidence="3 4">
    <name type="scientific">Athelia psychrophila</name>
    <dbReference type="NCBI Taxonomy" id="1759441"/>
    <lineage>
        <taxon>Eukaryota</taxon>
        <taxon>Fungi</taxon>
        <taxon>Dikarya</taxon>
        <taxon>Basidiomycota</taxon>
        <taxon>Agaricomycotina</taxon>
        <taxon>Agaricomycetes</taxon>
        <taxon>Agaricomycetidae</taxon>
        <taxon>Atheliales</taxon>
        <taxon>Atheliaceae</taxon>
        <taxon>Athelia</taxon>
    </lineage>
</organism>
<name>A0A167URE5_9AGAM</name>
<keyword evidence="2" id="KW-0732">Signal</keyword>
<dbReference type="GO" id="GO:0020037">
    <property type="term" value="F:heme binding"/>
    <property type="evidence" value="ECO:0007669"/>
    <property type="project" value="InterPro"/>
</dbReference>
<keyword evidence="4" id="KW-1185">Reference proteome</keyword>
<protein>
    <submittedName>
        <fullName evidence="3">Cytochrome P450</fullName>
    </submittedName>
</protein>
<dbReference type="GO" id="GO:0005506">
    <property type="term" value="F:iron ion binding"/>
    <property type="evidence" value="ECO:0007669"/>
    <property type="project" value="InterPro"/>
</dbReference>